<dbReference type="AlphaFoldDB" id="A0A2X0IPG1"/>
<evidence type="ECO:0000313" key="1">
    <source>
        <dbReference type="EMBL" id="RAG85423.1"/>
    </source>
</evidence>
<sequence length="409" mass="43586">MDGFRAPSAGDFSSYEGLVGHQGDHLSSCGQWGAGQCSNTQGFDEGLLLLPMLEVVPQLAQFFDGKMAQAQRGMQLISGKIHETSAEYTRTDESNAADLRKLYPVAFGGGALGGLGIGDLPGAGLVGNFTDEAVQFKEPPSAEEDQAHALTLAMLTVKKSPDVKMANHLFQWCTGESLYDLIVTPILGEFGRLRYLADAYDELGDGLYTVAGTLRKASWKLGSEWKGDTASAFDQYLFMWTMGIGGIGDAAKDVSKAFKIGYDTMIPLARAAVKAIIDLVEKEIKDLAEQAGEMLAGDAAVEAVGGGPEDPVADVVAVGFSIYKLYKIYKIVRAIINSIGIIITTFHAIEAAVKDIEKAVQSIWSAITAPMPSIGSLIDQVEQRGFDFEKNGGWSPVLGAGRIAMLPSA</sequence>
<protein>
    <recommendedName>
        <fullName evidence="3">WXG100 family type VII secretion target</fullName>
    </recommendedName>
</protein>
<organism evidence="1 2">
    <name type="scientific">Streptacidiphilus pinicola</name>
    <dbReference type="NCBI Taxonomy" id="2219663"/>
    <lineage>
        <taxon>Bacteria</taxon>
        <taxon>Bacillati</taxon>
        <taxon>Actinomycetota</taxon>
        <taxon>Actinomycetes</taxon>
        <taxon>Kitasatosporales</taxon>
        <taxon>Streptomycetaceae</taxon>
        <taxon>Streptacidiphilus</taxon>
    </lineage>
</organism>
<dbReference type="EMBL" id="QKYN01000041">
    <property type="protein sequence ID" value="RAG85423.1"/>
    <property type="molecule type" value="Genomic_DNA"/>
</dbReference>
<gene>
    <name evidence="1" type="ORF">DN069_11640</name>
</gene>
<comment type="caution">
    <text evidence="1">The sequence shown here is derived from an EMBL/GenBank/DDBJ whole genome shotgun (WGS) entry which is preliminary data.</text>
</comment>
<dbReference type="SUPFAM" id="SSF140453">
    <property type="entry name" value="EsxAB dimer-like"/>
    <property type="match status" value="1"/>
</dbReference>
<reference evidence="1 2" key="1">
    <citation type="submission" date="2018-06" db="EMBL/GenBank/DDBJ databases">
        <title>Streptacidiphilus pinicola sp. nov., isolated from pine grove soil.</title>
        <authorList>
            <person name="Roh S.G."/>
            <person name="Park S."/>
            <person name="Kim M.-K."/>
            <person name="Yun B.-R."/>
            <person name="Park J."/>
            <person name="Kim M.J."/>
            <person name="Kim Y.S."/>
            <person name="Kim S.B."/>
        </authorList>
    </citation>
    <scope>NUCLEOTIDE SEQUENCE [LARGE SCALE GENOMIC DNA]</scope>
    <source>
        <strain evidence="1 2">MMS16-CNU450</strain>
    </source>
</reference>
<dbReference type="OrthoDB" id="3850434at2"/>
<accession>A0A2X0IPG1</accession>
<evidence type="ECO:0008006" key="3">
    <source>
        <dbReference type="Google" id="ProtNLM"/>
    </source>
</evidence>
<dbReference type="RefSeq" id="WP_111500854.1">
    <property type="nucleotide sequence ID" value="NZ_QKYN01000041.1"/>
</dbReference>
<proteinExistence type="predicted"/>
<dbReference type="InterPro" id="IPR036689">
    <property type="entry name" value="ESAT-6-like_sf"/>
</dbReference>
<dbReference type="Proteomes" id="UP000248889">
    <property type="component" value="Unassembled WGS sequence"/>
</dbReference>
<name>A0A2X0IPG1_9ACTN</name>
<evidence type="ECO:0000313" key="2">
    <source>
        <dbReference type="Proteomes" id="UP000248889"/>
    </source>
</evidence>
<keyword evidence="2" id="KW-1185">Reference proteome</keyword>